<dbReference type="InterPro" id="IPR011701">
    <property type="entry name" value="MFS"/>
</dbReference>
<dbReference type="PANTHER" id="PTHR42718">
    <property type="entry name" value="MAJOR FACILITATOR SUPERFAMILY MULTIDRUG TRANSPORTER MFSC"/>
    <property type="match status" value="1"/>
</dbReference>
<dbReference type="CDD" id="cd17321">
    <property type="entry name" value="MFS_MMR_MDR_like"/>
    <property type="match status" value="1"/>
</dbReference>
<name>A0ABT3TME3_9GAMM</name>
<dbReference type="Gene3D" id="1.20.1720.10">
    <property type="entry name" value="Multidrug resistance protein D"/>
    <property type="match status" value="1"/>
</dbReference>
<feature type="domain" description="Major facilitator superfamily (MFS) profile" evidence="8">
    <location>
        <begin position="12"/>
        <end position="446"/>
    </location>
</feature>
<keyword evidence="2" id="KW-0813">Transport</keyword>
<dbReference type="PRINTS" id="PR01036">
    <property type="entry name" value="TCRTETB"/>
</dbReference>
<feature type="transmembrane region" description="Helical" evidence="7">
    <location>
        <begin position="359"/>
        <end position="379"/>
    </location>
</feature>
<feature type="transmembrane region" description="Helical" evidence="7">
    <location>
        <begin position="424"/>
        <end position="442"/>
    </location>
</feature>
<feature type="transmembrane region" description="Helical" evidence="7">
    <location>
        <begin position="224"/>
        <end position="242"/>
    </location>
</feature>
<protein>
    <submittedName>
        <fullName evidence="9">MFS transporter</fullName>
    </submittedName>
</protein>
<feature type="transmembrane region" description="Helical" evidence="7">
    <location>
        <begin position="327"/>
        <end position="347"/>
    </location>
</feature>
<feature type="transmembrane region" description="Helical" evidence="7">
    <location>
        <begin position="198"/>
        <end position="218"/>
    </location>
</feature>
<feature type="transmembrane region" description="Helical" evidence="7">
    <location>
        <begin position="103"/>
        <end position="124"/>
    </location>
</feature>
<evidence type="ECO:0000256" key="3">
    <source>
        <dbReference type="ARBA" id="ARBA00022475"/>
    </source>
</evidence>
<feature type="transmembrane region" description="Helical" evidence="7">
    <location>
        <begin position="399"/>
        <end position="418"/>
    </location>
</feature>
<dbReference type="Gene3D" id="1.20.1250.20">
    <property type="entry name" value="MFS general substrate transporter like domains"/>
    <property type="match status" value="1"/>
</dbReference>
<evidence type="ECO:0000256" key="7">
    <source>
        <dbReference type="SAM" id="Phobius"/>
    </source>
</evidence>
<dbReference type="EMBL" id="SHNN01000004">
    <property type="protein sequence ID" value="MCX2982925.1"/>
    <property type="molecule type" value="Genomic_DNA"/>
</dbReference>
<evidence type="ECO:0000256" key="1">
    <source>
        <dbReference type="ARBA" id="ARBA00004651"/>
    </source>
</evidence>
<proteinExistence type="predicted"/>
<dbReference type="PROSITE" id="PS50850">
    <property type="entry name" value="MFS"/>
    <property type="match status" value="1"/>
</dbReference>
<evidence type="ECO:0000256" key="2">
    <source>
        <dbReference type="ARBA" id="ARBA00022448"/>
    </source>
</evidence>
<keyword evidence="10" id="KW-1185">Reference proteome</keyword>
<keyword evidence="3" id="KW-1003">Cell membrane</keyword>
<feature type="transmembrane region" description="Helical" evidence="7">
    <location>
        <begin position="164"/>
        <end position="186"/>
    </location>
</feature>
<dbReference type="SUPFAM" id="SSF103473">
    <property type="entry name" value="MFS general substrate transporter"/>
    <property type="match status" value="1"/>
</dbReference>
<evidence type="ECO:0000259" key="8">
    <source>
        <dbReference type="PROSITE" id="PS50850"/>
    </source>
</evidence>
<dbReference type="Pfam" id="PF07690">
    <property type="entry name" value="MFS_1"/>
    <property type="match status" value="1"/>
</dbReference>
<keyword evidence="6 7" id="KW-0472">Membrane</keyword>
<dbReference type="InterPro" id="IPR020846">
    <property type="entry name" value="MFS_dom"/>
</dbReference>
<accession>A0ABT3TME3</accession>
<dbReference type="PANTHER" id="PTHR42718:SF46">
    <property type="entry name" value="BLR6921 PROTEIN"/>
    <property type="match status" value="1"/>
</dbReference>
<feature type="transmembrane region" description="Helical" evidence="7">
    <location>
        <begin position="78"/>
        <end position="97"/>
    </location>
</feature>
<dbReference type="RefSeq" id="WP_279246950.1">
    <property type="nucleotide sequence ID" value="NZ_SHNN01000004.1"/>
</dbReference>
<organism evidence="9 10">
    <name type="scientific">Candidatus Litorirhabdus singularis</name>
    <dbReference type="NCBI Taxonomy" id="2518993"/>
    <lineage>
        <taxon>Bacteria</taxon>
        <taxon>Pseudomonadati</taxon>
        <taxon>Pseudomonadota</taxon>
        <taxon>Gammaproteobacteria</taxon>
        <taxon>Cellvibrionales</taxon>
        <taxon>Halieaceae</taxon>
        <taxon>Candidatus Litorirhabdus</taxon>
    </lineage>
</organism>
<evidence type="ECO:0000256" key="6">
    <source>
        <dbReference type="ARBA" id="ARBA00023136"/>
    </source>
</evidence>
<evidence type="ECO:0000256" key="4">
    <source>
        <dbReference type="ARBA" id="ARBA00022692"/>
    </source>
</evidence>
<feature type="transmembrane region" description="Helical" evidence="7">
    <location>
        <begin position="12"/>
        <end position="34"/>
    </location>
</feature>
<keyword evidence="4 7" id="KW-0812">Transmembrane</keyword>
<evidence type="ECO:0000256" key="5">
    <source>
        <dbReference type="ARBA" id="ARBA00022989"/>
    </source>
</evidence>
<evidence type="ECO:0000313" key="9">
    <source>
        <dbReference type="EMBL" id="MCX2982925.1"/>
    </source>
</evidence>
<gene>
    <name evidence="9" type="ORF">EYC98_18845</name>
</gene>
<feature type="transmembrane region" description="Helical" evidence="7">
    <location>
        <begin position="136"/>
        <end position="158"/>
    </location>
</feature>
<feature type="transmembrane region" description="Helical" evidence="7">
    <location>
        <begin position="262"/>
        <end position="282"/>
    </location>
</feature>
<sequence length="446" mass="45748">MDGLDKPKRYLAIFAISCGTALMVMDGALPNVALPTIAREMNIDSSSAIMIVSVYQLVLVMTLLPLSALGSRIGLRKMYQLGLCVFIGSALLCFLAPNLPLLLAARALQALGAAAALSVGSALVRAIYPFNQLGRGLGFNTIIVASAAAVAPILGGYIVSVVDWHWIFVATVPLGLLALVVGQRALPDVEGHDQPISPLGALLCALAFGLTISGLLALARGDHLPTSLTVLILGALATVVFVRRELTQALPILPVDLLADRVVALSIVGAQFAFIGSMTFILSLPFRLQEHFGFLPSEVGAAIAPFPLAMMVTAPLAGMLSDRYHPGILGGIGMAIATAGMLLLALIPEGATQIDIAWRMAVCGAGYGLFLSPNAKLVISAAPIARAASAGGLISTNRLAGQALGAALVAALLATGHGSDSSPAVIGAVLTFLAGICSIARLSNGR</sequence>
<feature type="transmembrane region" description="Helical" evidence="7">
    <location>
        <begin position="46"/>
        <end position="66"/>
    </location>
</feature>
<reference evidence="9" key="1">
    <citation type="submission" date="2019-02" db="EMBL/GenBank/DDBJ databases">
        <authorList>
            <person name="Li S.-H."/>
        </authorList>
    </citation>
    <scope>NUCLEOTIDE SEQUENCE</scope>
    <source>
        <strain evidence="9">IMCC14734</strain>
    </source>
</reference>
<comment type="caution">
    <text evidence="9">The sequence shown here is derived from an EMBL/GenBank/DDBJ whole genome shotgun (WGS) entry which is preliminary data.</text>
</comment>
<feature type="transmembrane region" description="Helical" evidence="7">
    <location>
        <begin position="302"/>
        <end position="320"/>
    </location>
</feature>
<evidence type="ECO:0000313" key="10">
    <source>
        <dbReference type="Proteomes" id="UP001143362"/>
    </source>
</evidence>
<comment type="subcellular location">
    <subcellularLocation>
        <location evidence="1">Cell membrane</location>
        <topology evidence="1">Multi-pass membrane protein</topology>
    </subcellularLocation>
</comment>
<keyword evidence="5 7" id="KW-1133">Transmembrane helix</keyword>
<dbReference type="Proteomes" id="UP001143362">
    <property type="component" value="Unassembled WGS sequence"/>
</dbReference>
<dbReference type="InterPro" id="IPR036259">
    <property type="entry name" value="MFS_trans_sf"/>
</dbReference>